<evidence type="ECO:0000313" key="2">
    <source>
        <dbReference type="Proteomes" id="UP000076408"/>
    </source>
</evidence>
<evidence type="ECO:0000313" key="1">
    <source>
        <dbReference type="EnsemblMetazoa" id="ASTEI02707-PA"/>
    </source>
</evidence>
<reference evidence="1" key="2">
    <citation type="submission" date="2020-05" db="UniProtKB">
        <authorList>
            <consortium name="EnsemblMetazoa"/>
        </authorList>
    </citation>
    <scope>IDENTIFICATION</scope>
    <source>
        <strain evidence="1">Indian</strain>
    </source>
</reference>
<dbReference type="Proteomes" id="UP000076408">
    <property type="component" value="Unassembled WGS sequence"/>
</dbReference>
<dbReference type="OMA" id="CQAGCEC"/>
<dbReference type="CDD" id="cd19941">
    <property type="entry name" value="TIL"/>
    <property type="match status" value="1"/>
</dbReference>
<dbReference type="Pfam" id="PF01826">
    <property type="entry name" value="TIL"/>
    <property type="match status" value="1"/>
</dbReference>
<sequence length="83" mass="8964">MRSARVLLLLAVIALTLATANSASEECGLNEHFNDCAPTYQLYCYSKGEIDTGHCVEACVCDQGFIREHSGGPCITKDKCPPL</sequence>
<name>A0A182Y2M1_ANOST</name>
<dbReference type="VEuPathDB" id="VectorBase:ASTE007837"/>
<dbReference type="AlphaFoldDB" id="A0A182Y2M1"/>
<protein>
    <submittedName>
        <fullName evidence="1">TIL domain-containing protein</fullName>
    </submittedName>
</protein>
<organism evidence="1 2">
    <name type="scientific">Anopheles stephensi</name>
    <name type="common">Indo-Pakistan malaria mosquito</name>
    <dbReference type="NCBI Taxonomy" id="30069"/>
    <lineage>
        <taxon>Eukaryota</taxon>
        <taxon>Metazoa</taxon>
        <taxon>Ecdysozoa</taxon>
        <taxon>Arthropoda</taxon>
        <taxon>Hexapoda</taxon>
        <taxon>Insecta</taxon>
        <taxon>Pterygota</taxon>
        <taxon>Neoptera</taxon>
        <taxon>Endopterygota</taxon>
        <taxon>Diptera</taxon>
        <taxon>Nematocera</taxon>
        <taxon>Culicoidea</taxon>
        <taxon>Culicidae</taxon>
        <taxon>Anophelinae</taxon>
        <taxon>Anopheles</taxon>
    </lineage>
</organism>
<dbReference type="VEuPathDB" id="VectorBase:ASTEI02707"/>
<reference evidence="2" key="1">
    <citation type="journal article" date="2014" name="Genome Biol.">
        <title>Genome analysis of a major urban malaria vector mosquito, Anopheles stephensi.</title>
        <authorList>
            <person name="Jiang X."/>
            <person name="Peery A."/>
            <person name="Hall A.B."/>
            <person name="Sharma A."/>
            <person name="Chen X.G."/>
            <person name="Waterhouse R.M."/>
            <person name="Komissarov A."/>
            <person name="Riehle M.M."/>
            <person name="Shouche Y."/>
            <person name="Sharakhova M.V."/>
            <person name="Lawson D."/>
            <person name="Pakpour N."/>
            <person name="Arensburger P."/>
            <person name="Davidson V.L."/>
            <person name="Eiglmeier K."/>
            <person name="Emrich S."/>
            <person name="George P."/>
            <person name="Kennedy R.C."/>
            <person name="Mane S.P."/>
            <person name="Maslen G."/>
            <person name="Oringanje C."/>
            <person name="Qi Y."/>
            <person name="Settlage R."/>
            <person name="Tojo M."/>
            <person name="Tubio J.M."/>
            <person name="Unger M.F."/>
            <person name="Wang B."/>
            <person name="Vernick K.D."/>
            <person name="Ribeiro J.M."/>
            <person name="James A.A."/>
            <person name="Michel K."/>
            <person name="Riehle M.A."/>
            <person name="Luckhart S."/>
            <person name="Sharakhov I.V."/>
            <person name="Tu Z."/>
        </authorList>
    </citation>
    <scope>NUCLEOTIDE SEQUENCE [LARGE SCALE GENOMIC DNA]</scope>
    <source>
        <strain evidence="2">Indian</strain>
    </source>
</reference>
<dbReference type="SUPFAM" id="SSF57567">
    <property type="entry name" value="Serine protease inhibitors"/>
    <property type="match status" value="1"/>
</dbReference>
<dbReference type="VEuPathDB" id="VectorBase:ASTEI20_039293"/>
<dbReference type="InterPro" id="IPR036084">
    <property type="entry name" value="Ser_inhib-like_sf"/>
</dbReference>
<accession>A0A182Y2M1</accession>
<dbReference type="STRING" id="30069.A0A182Y2M1"/>
<dbReference type="InterPro" id="IPR002919">
    <property type="entry name" value="TIL_dom"/>
</dbReference>
<dbReference type="EnsemblMetazoa" id="ASTEI02707-RA">
    <property type="protein sequence ID" value="ASTEI02707-PA"/>
    <property type="gene ID" value="ASTEI02707"/>
</dbReference>
<dbReference type="Gene3D" id="2.10.25.10">
    <property type="entry name" value="Laminin"/>
    <property type="match status" value="1"/>
</dbReference>
<proteinExistence type="predicted"/>
<keyword evidence="2" id="KW-1185">Reference proteome</keyword>